<gene>
    <name evidence="1" type="ORF">SAMN05660236_0585</name>
</gene>
<dbReference type="AlphaFoldDB" id="A0A1T5IZZ8"/>
<dbReference type="EMBL" id="FUZU01000001">
    <property type="protein sequence ID" value="SKC44672.1"/>
    <property type="molecule type" value="Genomic_DNA"/>
</dbReference>
<dbReference type="RefSeq" id="WP_143785578.1">
    <property type="nucleotide sequence ID" value="NZ_FUZU01000001.1"/>
</dbReference>
<evidence type="ECO:0000313" key="2">
    <source>
        <dbReference type="Proteomes" id="UP000190961"/>
    </source>
</evidence>
<reference evidence="1 2" key="1">
    <citation type="submission" date="2017-02" db="EMBL/GenBank/DDBJ databases">
        <authorList>
            <person name="Peterson S.W."/>
        </authorList>
    </citation>
    <scope>NUCLEOTIDE SEQUENCE [LARGE SCALE GENOMIC DNA]</scope>
    <source>
        <strain evidence="1 2">DSM 25262</strain>
    </source>
</reference>
<proteinExistence type="predicted"/>
<organism evidence="1 2">
    <name type="scientific">Ohtaekwangia koreensis</name>
    <dbReference type="NCBI Taxonomy" id="688867"/>
    <lineage>
        <taxon>Bacteria</taxon>
        <taxon>Pseudomonadati</taxon>
        <taxon>Bacteroidota</taxon>
        <taxon>Cytophagia</taxon>
        <taxon>Cytophagales</taxon>
        <taxon>Fulvivirgaceae</taxon>
        <taxon>Ohtaekwangia</taxon>
    </lineage>
</organism>
<name>A0A1T5IZZ8_9BACT</name>
<protein>
    <submittedName>
        <fullName evidence="1">Uncharacterized protein</fullName>
    </submittedName>
</protein>
<evidence type="ECO:0000313" key="1">
    <source>
        <dbReference type="EMBL" id="SKC44672.1"/>
    </source>
</evidence>
<dbReference type="Proteomes" id="UP000190961">
    <property type="component" value="Unassembled WGS sequence"/>
</dbReference>
<sequence>MKNCIITTNYQEYRYFTDDHFYFNKCITKDHTPQGYQPVTGYVTICNIIIQASVDSTHQNERIPHYYKYRLFIRQA</sequence>
<dbReference type="STRING" id="688867.SAMN05660236_0585"/>
<keyword evidence="2" id="KW-1185">Reference proteome</keyword>
<accession>A0A1T5IZZ8</accession>